<organism evidence="2">
    <name type="scientific">Arundo donax</name>
    <name type="common">Giant reed</name>
    <name type="synonym">Donax arundinaceus</name>
    <dbReference type="NCBI Taxonomy" id="35708"/>
    <lineage>
        <taxon>Eukaryota</taxon>
        <taxon>Viridiplantae</taxon>
        <taxon>Streptophyta</taxon>
        <taxon>Embryophyta</taxon>
        <taxon>Tracheophyta</taxon>
        <taxon>Spermatophyta</taxon>
        <taxon>Magnoliopsida</taxon>
        <taxon>Liliopsida</taxon>
        <taxon>Poales</taxon>
        <taxon>Poaceae</taxon>
        <taxon>PACMAD clade</taxon>
        <taxon>Arundinoideae</taxon>
        <taxon>Arundineae</taxon>
        <taxon>Arundo</taxon>
    </lineage>
</organism>
<name>A0A0A8ZW89_ARUDO</name>
<proteinExistence type="predicted"/>
<sequence>MHEPVCTKQPSCSCKSSELDTCKHTKGKLDKSSHDHVLTIKSRTNPPH</sequence>
<accession>A0A0A8ZW89</accession>
<feature type="compositionally biased region" description="Basic and acidic residues" evidence="1">
    <location>
        <begin position="25"/>
        <end position="38"/>
    </location>
</feature>
<protein>
    <submittedName>
        <fullName evidence="2">Uncharacterized protein</fullName>
    </submittedName>
</protein>
<reference evidence="2" key="1">
    <citation type="submission" date="2014-09" db="EMBL/GenBank/DDBJ databases">
        <authorList>
            <person name="Magalhaes I.L.F."/>
            <person name="Oliveira U."/>
            <person name="Santos F.R."/>
            <person name="Vidigal T.H.D.A."/>
            <person name="Brescovit A.D."/>
            <person name="Santos A.J."/>
        </authorList>
    </citation>
    <scope>NUCLEOTIDE SEQUENCE</scope>
    <source>
        <tissue evidence="2">Shoot tissue taken approximately 20 cm above the soil surface</tissue>
    </source>
</reference>
<dbReference type="AlphaFoldDB" id="A0A0A8ZW89"/>
<dbReference type="EMBL" id="GBRH01254276">
    <property type="protein sequence ID" value="JAD43619.1"/>
    <property type="molecule type" value="Transcribed_RNA"/>
</dbReference>
<feature type="region of interest" description="Disordered" evidence="1">
    <location>
        <begin position="25"/>
        <end position="48"/>
    </location>
</feature>
<evidence type="ECO:0000313" key="2">
    <source>
        <dbReference type="EMBL" id="JAD43619.1"/>
    </source>
</evidence>
<reference evidence="2" key="2">
    <citation type="journal article" date="2015" name="Data Brief">
        <title>Shoot transcriptome of the giant reed, Arundo donax.</title>
        <authorList>
            <person name="Barrero R.A."/>
            <person name="Guerrero F.D."/>
            <person name="Moolhuijzen P."/>
            <person name="Goolsby J.A."/>
            <person name="Tidwell J."/>
            <person name="Bellgard S.E."/>
            <person name="Bellgard M.I."/>
        </authorList>
    </citation>
    <scope>NUCLEOTIDE SEQUENCE</scope>
    <source>
        <tissue evidence="2">Shoot tissue taken approximately 20 cm above the soil surface</tissue>
    </source>
</reference>
<evidence type="ECO:0000256" key="1">
    <source>
        <dbReference type="SAM" id="MobiDB-lite"/>
    </source>
</evidence>